<keyword evidence="2" id="KW-1185">Reference proteome</keyword>
<proteinExistence type="predicted"/>
<organism evidence="1 2">
    <name type="scientific">Cerasibacillus terrae</name>
    <dbReference type="NCBI Taxonomy" id="2498845"/>
    <lineage>
        <taxon>Bacteria</taxon>
        <taxon>Bacillati</taxon>
        <taxon>Bacillota</taxon>
        <taxon>Bacilli</taxon>
        <taxon>Bacillales</taxon>
        <taxon>Bacillaceae</taxon>
        <taxon>Cerasibacillus</taxon>
    </lineage>
</organism>
<name>A0A5C8P1I5_9BACI</name>
<protein>
    <submittedName>
        <fullName evidence="1">Uncharacterized protein</fullName>
    </submittedName>
</protein>
<comment type="caution">
    <text evidence="1">The sequence shown here is derived from an EMBL/GenBank/DDBJ whole genome shotgun (WGS) entry which is preliminary data.</text>
</comment>
<gene>
    <name evidence="1" type="ORF">FHP05_00155</name>
</gene>
<dbReference type="Proteomes" id="UP000321574">
    <property type="component" value="Unassembled WGS sequence"/>
</dbReference>
<dbReference type="EMBL" id="VDUW01000001">
    <property type="protein sequence ID" value="TXL67470.1"/>
    <property type="molecule type" value="Genomic_DNA"/>
</dbReference>
<evidence type="ECO:0000313" key="2">
    <source>
        <dbReference type="Proteomes" id="UP000321574"/>
    </source>
</evidence>
<reference evidence="1 2" key="1">
    <citation type="submission" date="2019-06" db="EMBL/GenBank/DDBJ databases">
        <title>Cerasibacillus sp. nov., isolated from maize field.</title>
        <authorList>
            <person name="Lin S.-Y."/>
            <person name="Tsai C.-F."/>
            <person name="Young C.-C."/>
        </authorList>
    </citation>
    <scope>NUCLEOTIDE SEQUENCE [LARGE SCALE GENOMIC DNA]</scope>
    <source>
        <strain evidence="1 2">CC-CFT480</strain>
    </source>
</reference>
<accession>A0A5C8P1I5</accession>
<dbReference type="RefSeq" id="WP_147664921.1">
    <property type="nucleotide sequence ID" value="NZ_VDUW01000001.1"/>
</dbReference>
<sequence>MDYKDAFEEGKKMNQLIEPEERVNVAIEILAMVQQSYEQFSIKILQFYKRYHSSVPYLLKQVNNENKIYFDMYFIMGFLQHHEACGKEHCYGTKL</sequence>
<dbReference type="OrthoDB" id="2980811at2"/>
<evidence type="ECO:0000313" key="1">
    <source>
        <dbReference type="EMBL" id="TXL67470.1"/>
    </source>
</evidence>
<dbReference type="AlphaFoldDB" id="A0A5C8P1I5"/>